<keyword evidence="2" id="KW-1185">Reference proteome</keyword>
<evidence type="ECO:0000313" key="2">
    <source>
        <dbReference type="Proteomes" id="UP000237105"/>
    </source>
</evidence>
<evidence type="ECO:0000313" key="1">
    <source>
        <dbReference type="EMBL" id="PON68296.1"/>
    </source>
</evidence>
<proteinExistence type="predicted"/>
<comment type="caution">
    <text evidence="1">The sequence shown here is derived from an EMBL/GenBank/DDBJ whole genome shotgun (WGS) entry which is preliminary data.</text>
</comment>
<organism evidence="1 2">
    <name type="scientific">Parasponia andersonii</name>
    <name type="common">Sponia andersonii</name>
    <dbReference type="NCBI Taxonomy" id="3476"/>
    <lineage>
        <taxon>Eukaryota</taxon>
        <taxon>Viridiplantae</taxon>
        <taxon>Streptophyta</taxon>
        <taxon>Embryophyta</taxon>
        <taxon>Tracheophyta</taxon>
        <taxon>Spermatophyta</taxon>
        <taxon>Magnoliopsida</taxon>
        <taxon>eudicotyledons</taxon>
        <taxon>Gunneridae</taxon>
        <taxon>Pentapetalae</taxon>
        <taxon>rosids</taxon>
        <taxon>fabids</taxon>
        <taxon>Rosales</taxon>
        <taxon>Cannabaceae</taxon>
        <taxon>Parasponia</taxon>
    </lineage>
</organism>
<sequence>ISLLDLERSYWGHLVLMVGDFPMLQVPKETSTAPPQVPREVSSWVALDAACPRSLKLDCSS</sequence>
<protein>
    <submittedName>
        <fullName evidence="1">Uncharacterized protein</fullName>
    </submittedName>
</protein>
<dbReference type="AlphaFoldDB" id="A0A2P5D4V3"/>
<dbReference type="EMBL" id="JXTB01000064">
    <property type="protein sequence ID" value="PON68296.1"/>
    <property type="molecule type" value="Genomic_DNA"/>
</dbReference>
<gene>
    <name evidence="1" type="ORF">PanWU01x14_096160</name>
</gene>
<feature type="non-terminal residue" evidence="1">
    <location>
        <position position="1"/>
    </location>
</feature>
<name>A0A2P5D4V3_PARAD</name>
<dbReference type="Proteomes" id="UP000237105">
    <property type="component" value="Unassembled WGS sequence"/>
</dbReference>
<accession>A0A2P5D4V3</accession>
<reference evidence="2" key="1">
    <citation type="submission" date="2016-06" db="EMBL/GenBank/DDBJ databases">
        <title>Parallel loss of symbiosis genes in relatives of nitrogen-fixing non-legume Parasponia.</title>
        <authorList>
            <person name="Van Velzen R."/>
            <person name="Holmer R."/>
            <person name="Bu F."/>
            <person name="Rutten L."/>
            <person name="Van Zeijl A."/>
            <person name="Liu W."/>
            <person name="Santuari L."/>
            <person name="Cao Q."/>
            <person name="Sharma T."/>
            <person name="Shen D."/>
            <person name="Roswanjaya Y."/>
            <person name="Wardhani T."/>
            <person name="Kalhor M.S."/>
            <person name="Jansen J."/>
            <person name="Van den Hoogen J."/>
            <person name="Gungor B."/>
            <person name="Hartog M."/>
            <person name="Hontelez J."/>
            <person name="Verver J."/>
            <person name="Yang W.-C."/>
            <person name="Schijlen E."/>
            <person name="Repin R."/>
            <person name="Schilthuizen M."/>
            <person name="Schranz E."/>
            <person name="Heidstra R."/>
            <person name="Miyata K."/>
            <person name="Fedorova E."/>
            <person name="Kohlen W."/>
            <person name="Bisseling T."/>
            <person name="Smit S."/>
            <person name="Geurts R."/>
        </authorList>
    </citation>
    <scope>NUCLEOTIDE SEQUENCE [LARGE SCALE GENOMIC DNA]</scope>
    <source>
        <strain evidence="2">cv. WU1-14</strain>
    </source>
</reference>